<comment type="PTM">
    <text evidence="8">Binds 2 heme groups per subunit.</text>
</comment>
<keyword evidence="5" id="KW-0574">Periplasm</keyword>
<feature type="binding site" description="covalent" evidence="8">
    <location>
        <position position="67"/>
    </location>
    <ligand>
        <name>heme c</name>
        <dbReference type="ChEBI" id="CHEBI:61717"/>
        <label>1</label>
    </ligand>
</feature>
<dbReference type="HOGENOM" id="CLU_034652_3_1_10"/>
<dbReference type="GO" id="GO:0009055">
    <property type="term" value="F:electron transfer activity"/>
    <property type="evidence" value="ECO:0007669"/>
    <property type="project" value="InterPro"/>
</dbReference>
<dbReference type="STRING" id="755732.Fluta_3394"/>
<protein>
    <submittedName>
        <fullName evidence="11">Cytochrome-c peroxidase</fullName>
        <ecNumber evidence="11">1.11.1.5</ecNumber>
    </submittedName>
</protein>
<dbReference type="GO" id="GO:0020037">
    <property type="term" value="F:heme binding"/>
    <property type="evidence" value="ECO:0007669"/>
    <property type="project" value="InterPro"/>
</dbReference>
<dbReference type="InterPro" id="IPR036909">
    <property type="entry name" value="Cyt_c-like_dom_sf"/>
</dbReference>
<dbReference type="InterPro" id="IPR009056">
    <property type="entry name" value="Cyt_c-like_dom"/>
</dbReference>
<dbReference type="GO" id="GO:0004130">
    <property type="term" value="F:cytochrome-c peroxidase activity"/>
    <property type="evidence" value="ECO:0007669"/>
    <property type="project" value="UniProtKB-EC"/>
</dbReference>
<organism evidence="11 12">
    <name type="scientific">Fluviicola taffensis (strain DSM 16823 / NCIMB 13979 / RW262)</name>
    <dbReference type="NCBI Taxonomy" id="755732"/>
    <lineage>
        <taxon>Bacteria</taxon>
        <taxon>Pseudomonadati</taxon>
        <taxon>Bacteroidota</taxon>
        <taxon>Flavobacteriia</taxon>
        <taxon>Flavobacteriales</taxon>
        <taxon>Crocinitomicaceae</taxon>
        <taxon>Fluviicola</taxon>
    </lineage>
</organism>
<dbReference type="RefSeq" id="WP_013688133.1">
    <property type="nucleotide sequence ID" value="NC_015321.1"/>
</dbReference>
<comment type="subcellular location">
    <subcellularLocation>
        <location evidence="1">Periplasm</location>
    </subcellularLocation>
</comment>
<keyword evidence="11" id="KW-0575">Peroxidase</keyword>
<feature type="binding site" description="covalent" evidence="8">
    <location>
        <position position="70"/>
    </location>
    <ligand>
        <name>heme c</name>
        <dbReference type="ChEBI" id="CHEBI:61717"/>
        <label>1</label>
    </ligand>
</feature>
<keyword evidence="4" id="KW-0732">Signal</keyword>
<evidence type="ECO:0000256" key="5">
    <source>
        <dbReference type="ARBA" id="ARBA00022764"/>
    </source>
</evidence>
<feature type="binding site" description="covalent" evidence="8">
    <location>
        <position position="214"/>
    </location>
    <ligand>
        <name>heme c</name>
        <dbReference type="ChEBI" id="CHEBI:61717"/>
        <label>2</label>
    </ligand>
</feature>
<keyword evidence="12" id="KW-1185">Reference proteome</keyword>
<evidence type="ECO:0000256" key="8">
    <source>
        <dbReference type="PIRSR" id="PIRSR000294-1"/>
    </source>
</evidence>
<dbReference type="PIRSF" id="PIRSF000294">
    <property type="entry name" value="Cytochrome-c_peroxidase"/>
    <property type="match status" value="1"/>
</dbReference>
<proteinExistence type="predicted"/>
<keyword evidence="6 11" id="KW-0560">Oxidoreductase</keyword>
<evidence type="ECO:0000256" key="7">
    <source>
        <dbReference type="ARBA" id="ARBA00023004"/>
    </source>
</evidence>
<dbReference type="EMBL" id="CP002542">
    <property type="protein sequence ID" value="AEA45366.1"/>
    <property type="molecule type" value="Genomic_DNA"/>
</dbReference>
<dbReference type="PANTHER" id="PTHR30600">
    <property type="entry name" value="CYTOCHROME C PEROXIDASE-RELATED"/>
    <property type="match status" value="1"/>
</dbReference>
<dbReference type="EC" id="1.11.1.5" evidence="11"/>
<dbReference type="InterPro" id="IPR051395">
    <property type="entry name" value="Cytochrome_c_Peroxidase/MauG"/>
</dbReference>
<dbReference type="Pfam" id="PF03150">
    <property type="entry name" value="CCP_MauG"/>
    <property type="match status" value="1"/>
</dbReference>
<dbReference type="KEGG" id="fte:Fluta_3394"/>
<accession>F2IBP0</accession>
<comment type="cofactor">
    <cofactor evidence="8">
        <name>heme</name>
        <dbReference type="ChEBI" id="CHEBI:30413"/>
    </cofactor>
    <text evidence="8">Binds 2 heme groups.</text>
</comment>
<dbReference type="GO" id="GO:0042597">
    <property type="term" value="C:periplasmic space"/>
    <property type="evidence" value="ECO:0007669"/>
    <property type="project" value="UniProtKB-SubCell"/>
</dbReference>
<evidence type="ECO:0000256" key="9">
    <source>
        <dbReference type="PIRSR" id="PIRSR000294-2"/>
    </source>
</evidence>
<keyword evidence="2 8" id="KW-0349">Heme</keyword>
<keyword evidence="7 9" id="KW-0408">Iron</keyword>
<evidence type="ECO:0000259" key="10">
    <source>
        <dbReference type="PROSITE" id="PS51007"/>
    </source>
</evidence>
<dbReference type="Gene3D" id="1.10.760.10">
    <property type="entry name" value="Cytochrome c-like domain"/>
    <property type="match status" value="2"/>
</dbReference>
<sequence length="324" mass="36675" precursor="true">MKFNKQGILICFLLILLGSMCTFRKKNTLILGEIPSPIDNLNSSEKIAFGKMLFFDKRLSKNNEIACSNCHQPEKAFTDGLPKSIGIEGRVAMRNAPSLLNSAYFKSYMYDGEVKTLELQALVPMQDHQEMGSSMKEILQKLSNDEQYSQLAKSIFKRELDAFVITRALSSYERSLISQNSKFDRYRAGENAVLNSDELAGWLLFSEKLYCTKCHSAPHFTNYKVLSNGLYSDYVLDNGRFRINGLQTDNGKFKVPSLRNVALTAPYMHDGSIETLRGVILHYSKGGEVFENKSPIIRPFSITEHEISQLEQFLRTLTDTSGIN</sequence>
<evidence type="ECO:0000256" key="4">
    <source>
        <dbReference type="ARBA" id="ARBA00022729"/>
    </source>
</evidence>
<feature type="domain" description="Cytochrome c" evidence="10">
    <location>
        <begin position="45"/>
        <end position="159"/>
    </location>
</feature>
<feature type="binding site" description="axial binding residue" evidence="9">
    <location>
        <position position="215"/>
    </location>
    <ligand>
        <name>heme c</name>
        <dbReference type="ChEBI" id="CHEBI:61717"/>
        <label>2</label>
    </ligand>
    <ligandPart>
        <name>Fe</name>
        <dbReference type="ChEBI" id="CHEBI:18248"/>
    </ligandPart>
</feature>
<keyword evidence="3 9" id="KW-0479">Metal-binding</keyword>
<name>F2IBP0_FLUTR</name>
<dbReference type="PROSITE" id="PS51007">
    <property type="entry name" value="CYTC"/>
    <property type="match status" value="1"/>
</dbReference>
<dbReference type="InterPro" id="IPR026259">
    <property type="entry name" value="MauG/Cytc_peroxidase"/>
</dbReference>
<feature type="binding site" description="axial binding residue" evidence="9">
    <location>
        <position position="71"/>
    </location>
    <ligand>
        <name>heme c</name>
        <dbReference type="ChEBI" id="CHEBI:61717"/>
        <label>1</label>
    </ligand>
    <ligandPart>
        <name>Fe</name>
        <dbReference type="ChEBI" id="CHEBI:18248"/>
    </ligandPart>
</feature>
<dbReference type="InterPro" id="IPR004852">
    <property type="entry name" value="Di-haem_cyt_c_peroxidsae"/>
</dbReference>
<evidence type="ECO:0000256" key="2">
    <source>
        <dbReference type="ARBA" id="ARBA00022617"/>
    </source>
</evidence>
<evidence type="ECO:0000256" key="1">
    <source>
        <dbReference type="ARBA" id="ARBA00004418"/>
    </source>
</evidence>
<dbReference type="OrthoDB" id="9805202at2"/>
<dbReference type="eggNOG" id="COG1858">
    <property type="taxonomic scope" value="Bacteria"/>
</dbReference>
<reference evidence="11 12" key="1">
    <citation type="journal article" date="2011" name="Stand. Genomic Sci.">
        <title>Complete genome sequence of the gliding freshwater bacterium Fluviicola taffensis type strain (RW262).</title>
        <authorList>
            <person name="Woyke T."/>
            <person name="Chertkov O."/>
            <person name="Lapidus A."/>
            <person name="Nolan M."/>
            <person name="Lucas S."/>
            <person name="Del Rio T.G."/>
            <person name="Tice H."/>
            <person name="Cheng J.F."/>
            <person name="Tapia R."/>
            <person name="Han C."/>
            <person name="Goodwin L."/>
            <person name="Pitluck S."/>
            <person name="Liolios K."/>
            <person name="Pagani I."/>
            <person name="Ivanova N."/>
            <person name="Huntemann M."/>
            <person name="Mavromatis K."/>
            <person name="Mikhailova N."/>
            <person name="Pati A."/>
            <person name="Chen A."/>
            <person name="Palaniappan K."/>
            <person name="Land M."/>
            <person name="Hauser L."/>
            <person name="Brambilla E.M."/>
            <person name="Rohde M."/>
            <person name="Mwirichia R."/>
            <person name="Sikorski J."/>
            <person name="Tindall B.J."/>
            <person name="Goker M."/>
            <person name="Bristow J."/>
            <person name="Eisen J.A."/>
            <person name="Markowitz V."/>
            <person name="Hugenholtz P."/>
            <person name="Klenk H.P."/>
            <person name="Kyrpides N.C."/>
        </authorList>
    </citation>
    <scope>NUCLEOTIDE SEQUENCE [LARGE SCALE GENOMIC DNA]</scope>
    <source>
        <strain evidence="12">DSM 16823 / RW262 / RW262</strain>
    </source>
</reference>
<feature type="binding site" description="covalent" evidence="8">
    <location>
        <position position="211"/>
    </location>
    <ligand>
        <name>heme c</name>
        <dbReference type="ChEBI" id="CHEBI:61717"/>
        <label>2</label>
    </ligand>
</feature>
<gene>
    <name evidence="11" type="ordered locus">Fluta_3394</name>
</gene>
<dbReference type="SUPFAM" id="SSF46626">
    <property type="entry name" value="Cytochrome c"/>
    <property type="match status" value="2"/>
</dbReference>
<evidence type="ECO:0000256" key="6">
    <source>
        <dbReference type="ARBA" id="ARBA00023002"/>
    </source>
</evidence>
<evidence type="ECO:0000313" key="11">
    <source>
        <dbReference type="EMBL" id="AEA45366.1"/>
    </source>
</evidence>
<evidence type="ECO:0000313" key="12">
    <source>
        <dbReference type="Proteomes" id="UP000007463"/>
    </source>
</evidence>
<dbReference type="Proteomes" id="UP000007463">
    <property type="component" value="Chromosome"/>
</dbReference>
<dbReference type="PANTHER" id="PTHR30600:SF10">
    <property type="entry name" value="BLL6722 PROTEIN"/>
    <property type="match status" value="1"/>
</dbReference>
<evidence type="ECO:0000256" key="3">
    <source>
        <dbReference type="ARBA" id="ARBA00022723"/>
    </source>
</evidence>
<reference evidence="12" key="2">
    <citation type="submission" date="2011-02" db="EMBL/GenBank/DDBJ databases">
        <title>The complete genome of Fluviicola taffensis DSM 16823.</title>
        <authorList>
            <consortium name="US DOE Joint Genome Institute (JGI-PGF)"/>
            <person name="Lucas S."/>
            <person name="Copeland A."/>
            <person name="Lapidus A."/>
            <person name="Bruce D."/>
            <person name="Goodwin L."/>
            <person name="Pitluck S."/>
            <person name="Kyrpides N."/>
            <person name="Mavromatis K."/>
            <person name="Ivanova N."/>
            <person name="Mikhailova N."/>
            <person name="Pagani I."/>
            <person name="Chertkov O."/>
            <person name="Detter J.C."/>
            <person name="Han C."/>
            <person name="Tapia R."/>
            <person name="Land M."/>
            <person name="Hauser L."/>
            <person name="Markowitz V."/>
            <person name="Cheng J.-F."/>
            <person name="Hugenholtz P."/>
            <person name="Woyke T."/>
            <person name="Wu D."/>
            <person name="Tindall B."/>
            <person name="Pomrenke H.G."/>
            <person name="Brambilla E."/>
            <person name="Klenk H.-P."/>
            <person name="Eisen J.A."/>
        </authorList>
    </citation>
    <scope>NUCLEOTIDE SEQUENCE [LARGE SCALE GENOMIC DNA]</scope>
    <source>
        <strain evidence="12">DSM 16823 / RW262 / RW262</strain>
    </source>
</reference>
<dbReference type="AlphaFoldDB" id="F2IBP0"/>
<dbReference type="GO" id="GO:0046872">
    <property type="term" value="F:metal ion binding"/>
    <property type="evidence" value="ECO:0007669"/>
    <property type="project" value="UniProtKB-KW"/>
</dbReference>